<dbReference type="InterPro" id="IPR013655">
    <property type="entry name" value="PAS_fold_3"/>
</dbReference>
<dbReference type="PRINTS" id="PR00344">
    <property type="entry name" value="BCTRLSENSOR"/>
</dbReference>
<evidence type="ECO:0000259" key="9">
    <source>
        <dbReference type="PROSITE" id="PS50113"/>
    </source>
</evidence>
<evidence type="ECO:0000259" key="8">
    <source>
        <dbReference type="PROSITE" id="PS50112"/>
    </source>
</evidence>
<sequence>MKIPPLPFNELQRLQALLDTGLLDTPAEARFDRLTGMAQRLFRVDIALVSLVDDSRQWFKSAQGLGVCETGRDISFCGHAILDNSVLVVSNALEDERFADNPLVTGEPHIRFYAGAPLHTEDGYRIGTLCVIDSQPRQFDVQQQSLLRELADCVEELLGYQRQERLRNSLAESEYRAQMLIEAANIGTWQCELKTGRCHFNENWAGMLGYQLSELGNTSLATWQSLVHPEDLVMAETMLDRHIKGLEPVYECRVRMRHKSGHWIWVHTQGRRLNGEFDTRPDVIYGTHIDISHERETLEQLERRNQALTLLNQMAFKLKGTVHERITQALALGKEFLQLDQGIASEIIGNVYVVRWVSAPVEAGIAPGLKFEVAQTYCRLMLEQRGVLAIDHMGQSHYADADCYRAMGLEAYIATRLMVDGELCGTLNFSSVTPRVRPFDDTDRMFLSLMAHWLGDLLGRQRHQERLNKLANQLPGMIYQYRRWPDGHSAFPYSSAGIEHIYRVSPEVVREDAGIIFDRIYADDLPKVVRSITRSEQELSEWHAQYRVLQHDGSTHWVENRARPERLEDGSTIWHGYLTNIEHEKQAELALAASEQRLRGLFELSFIGITLSDAGSGDILDANPAFLEATGYSKAELQQMPLTALTPAEHAAADQQARQQLQAQGRSTAFEKELQRRDGSRFPVRQQAMLLQDASGRSLCWTLTEDITELKKVAQLQKEFVSVVSHELRTPLTAITGSLGLLAQGAMGELTPQISKLITVAYNNSRRLNLLINDLLDMEKLVAGKMHFELQPVALVALVHDALESHKPLGQSRGVQLVFTTPAQEVTVLADRDRLFQALANLLSNAVKFSPDGGEVSIDIIPAGHERVRLRVQDQGEGVPEAFKPRIFEKFAQADSSDTRKKGGTGLGLAITRELMQRMNGDVGFDSTEGEGACFWLEIPVTQSFKP</sequence>
<dbReference type="NCBIfam" id="TIGR00229">
    <property type="entry name" value="sensory_box"/>
    <property type="match status" value="2"/>
</dbReference>
<dbReference type="SMART" id="SM00387">
    <property type="entry name" value="HATPase_c"/>
    <property type="match status" value="1"/>
</dbReference>
<dbReference type="InterPro" id="IPR029016">
    <property type="entry name" value="GAF-like_dom_sf"/>
</dbReference>
<feature type="domain" description="PAC" evidence="9">
    <location>
        <begin position="542"/>
        <end position="593"/>
    </location>
</feature>
<dbReference type="Pfam" id="PF02518">
    <property type="entry name" value="HATPase_c"/>
    <property type="match status" value="1"/>
</dbReference>
<dbReference type="Gene3D" id="1.10.287.130">
    <property type="match status" value="1"/>
</dbReference>
<feature type="domain" description="PAC" evidence="9">
    <location>
        <begin position="668"/>
        <end position="719"/>
    </location>
</feature>
<accession>A0ABW7P503</accession>
<keyword evidence="3" id="KW-0597">Phosphoprotein</keyword>
<evidence type="ECO:0000256" key="5">
    <source>
        <dbReference type="ARBA" id="ARBA00022777"/>
    </source>
</evidence>
<dbReference type="Gene3D" id="3.30.565.10">
    <property type="entry name" value="Histidine kinase-like ATPase, C-terminal domain"/>
    <property type="match status" value="1"/>
</dbReference>
<proteinExistence type="predicted"/>
<evidence type="ECO:0000313" key="11">
    <source>
        <dbReference type="Proteomes" id="UP001610706"/>
    </source>
</evidence>
<dbReference type="SMART" id="SM00091">
    <property type="entry name" value="PAS"/>
    <property type="match status" value="3"/>
</dbReference>
<dbReference type="Pfam" id="PF13426">
    <property type="entry name" value="PAS_9"/>
    <property type="match status" value="1"/>
</dbReference>
<dbReference type="InterPro" id="IPR003661">
    <property type="entry name" value="HisK_dim/P_dom"/>
</dbReference>
<comment type="caution">
    <text evidence="10">The sequence shown here is derived from an EMBL/GenBank/DDBJ whole genome shotgun (WGS) entry which is preliminary data.</text>
</comment>
<evidence type="ECO:0000256" key="1">
    <source>
        <dbReference type="ARBA" id="ARBA00000085"/>
    </source>
</evidence>
<dbReference type="Pfam" id="PF01590">
    <property type="entry name" value="GAF"/>
    <property type="match status" value="2"/>
</dbReference>
<feature type="domain" description="PAS" evidence="8">
    <location>
        <begin position="173"/>
        <end position="246"/>
    </location>
</feature>
<evidence type="ECO:0000256" key="3">
    <source>
        <dbReference type="ARBA" id="ARBA00022553"/>
    </source>
</evidence>
<comment type="catalytic activity">
    <reaction evidence="1">
        <text>ATP + protein L-histidine = ADP + protein N-phospho-L-histidine.</text>
        <dbReference type="EC" id="2.7.13.3"/>
    </reaction>
</comment>
<protein>
    <recommendedName>
        <fullName evidence="2">histidine kinase</fullName>
        <ecNumber evidence="2">2.7.13.3</ecNumber>
    </recommendedName>
</protein>
<reference evidence="10 11" key="1">
    <citation type="submission" date="2024-08" db="EMBL/GenBank/DDBJ databases">
        <title>Oceanimonas smirnovii Genome sequencing and assembly.</title>
        <authorList>
            <person name="Tang B."/>
        </authorList>
    </citation>
    <scope>NUCLEOTIDE SEQUENCE [LARGE SCALE GENOMIC DNA]</scope>
    <source>
        <strain evidence="10 11">OS2020-119</strain>
    </source>
</reference>
<feature type="domain" description="Histidine kinase" evidence="7">
    <location>
        <begin position="723"/>
        <end position="943"/>
    </location>
</feature>
<dbReference type="InterPro" id="IPR050736">
    <property type="entry name" value="Sensor_HK_Regulatory"/>
</dbReference>
<dbReference type="InterPro" id="IPR001610">
    <property type="entry name" value="PAC"/>
</dbReference>
<dbReference type="InterPro" id="IPR036890">
    <property type="entry name" value="HATPase_C_sf"/>
</dbReference>
<dbReference type="Pfam" id="PF00512">
    <property type="entry name" value="HisKA"/>
    <property type="match status" value="1"/>
</dbReference>
<feature type="domain" description="PAS" evidence="8">
    <location>
        <begin position="594"/>
        <end position="664"/>
    </location>
</feature>
<evidence type="ECO:0000259" key="7">
    <source>
        <dbReference type="PROSITE" id="PS50109"/>
    </source>
</evidence>
<dbReference type="EC" id="2.7.13.3" evidence="2"/>
<name>A0ABW7P503_9GAMM</name>
<dbReference type="SUPFAM" id="SSF55874">
    <property type="entry name" value="ATPase domain of HSP90 chaperone/DNA topoisomerase II/histidine kinase"/>
    <property type="match status" value="1"/>
</dbReference>
<dbReference type="Gene3D" id="3.30.450.40">
    <property type="match status" value="2"/>
</dbReference>
<dbReference type="PANTHER" id="PTHR43711">
    <property type="entry name" value="TWO-COMPONENT HISTIDINE KINASE"/>
    <property type="match status" value="1"/>
</dbReference>
<dbReference type="Gene3D" id="3.30.450.20">
    <property type="entry name" value="PAS domain"/>
    <property type="match status" value="3"/>
</dbReference>
<dbReference type="CDD" id="cd00082">
    <property type="entry name" value="HisKA"/>
    <property type="match status" value="1"/>
</dbReference>
<dbReference type="InterPro" id="IPR005467">
    <property type="entry name" value="His_kinase_dom"/>
</dbReference>
<dbReference type="CDD" id="cd00130">
    <property type="entry name" value="PAS"/>
    <property type="match status" value="2"/>
</dbReference>
<dbReference type="Proteomes" id="UP001610706">
    <property type="component" value="Unassembled WGS sequence"/>
</dbReference>
<dbReference type="PROSITE" id="PS50113">
    <property type="entry name" value="PAC"/>
    <property type="match status" value="2"/>
</dbReference>
<dbReference type="SUPFAM" id="SSF55785">
    <property type="entry name" value="PYP-like sensor domain (PAS domain)"/>
    <property type="match status" value="3"/>
</dbReference>
<keyword evidence="5" id="KW-0418">Kinase</keyword>
<keyword evidence="4" id="KW-0808">Transferase</keyword>
<dbReference type="SUPFAM" id="SSF55781">
    <property type="entry name" value="GAF domain-like"/>
    <property type="match status" value="2"/>
</dbReference>
<dbReference type="InterPro" id="IPR003018">
    <property type="entry name" value="GAF"/>
</dbReference>
<dbReference type="PROSITE" id="PS50109">
    <property type="entry name" value="HIS_KIN"/>
    <property type="match status" value="1"/>
</dbReference>
<gene>
    <name evidence="10" type="ORF">AB9R89_14710</name>
</gene>
<dbReference type="RefSeq" id="WP_395545931.1">
    <property type="nucleotide sequence ID" value="NZ_CP166302.1"/>
</dbReference>
<keyword evidence="11" id="KW-1185">Reference proteome</keyword>
<evidence type="ECO:0000256" key="6">
    <source>
        <dbReference type="ARBA" id="ARBA00023012"/>
    </source>
</evidence>
<dbReference type="InterPro" id="IPR000014">
    <property type="entry name" value="PAS"/>
</dbReference>
<dbReference type="CDD" id="cd16922">
    <property type="entry name" value="HATPase_EvgS-ArcB-TorS-like"/>
    <property type="match status" value="1"/>
</dbReference>
<dbReference type="EMBL" id="JBGFTR010000038">
    <property type="protein sequence ID" value="MFH7566558.1"/>
    <property type="molecule type" value="Genomic_DNA"/>
</dbReference>
<dbReference type="Pfam" id="PF08447">
    <property type="entry name" value="PAS_3"/>
    <property type="match status" value="2"/>
</dbReference>
<keyword evidence="6" id="KW-0902">Two-component regulatory system</keyword>
<dbReference type="InterPro" id="IPR036097">
    <property type="entry name" value="HisK_dim/P_sf"/>
</dbReference>
<dbReference type="InterPro" id="IPR035965">
    <property type="entry name" value="PAS-like_dom_sf"/>
</dbReference>
<dbReference type="InterPro" id="IPR004358">
    <property type="entry name" value="Sig_transdc_His_kin-like_C"/>
</dbReference>
<evidence type="ECO:0000256" key="4">
    <source>
        <dbReference type="ARBA" id="ARBA00022679"/>
    </source>
</evidence>
<dbReference type="SMART" id="SM00388">
    <property type="entry name" value="HisKA"/>
    <property type="match status" value="1"/>
</dbReference>
<dbReference type="InterPro" id="IPR000700">
    <property type="entry name" value="PAS-assoc_C"/>
</dbReference>
<dbReference type="PROSITE" id="PS50112">
    <property type="entry name" value="PAS"/>
    <property type="match status" value="2"/>
</dbReference>
<dbReference type="InterPro" id="IPR003594">
    <property type="entry name" value="HATPase_dom"/>
</dbReference>
<evidence type="ECO:0000256" key="2">
    <source>
        <dbReference type="ARBA" id="ARBA00012438"/>
    </source>
</evidence>
<evidence type="ECO:0000313" key="10">
    <source>
        <dbReference type="EMBL" id="MFH7566558.1"/>
    </source>
</evidence>
<dbReference type="SMART" id="SM00086">
    <property type="entry name" value="PAC"/>
    <property type="match status" value="3"/>
</dbReference>
<dbReference type="SUPFAM" id="SSF47384">
    <property type="entry name" value="Homodimeric domain of signal transducing histidine kinase"/>
    <property type="match status" value="1"/>
</dbReference>
<dbReference type="PANTHER" id="PTHR43711:SF1">
    <property type="entry name" value="HISTIDINE KINASE 1"/>
    <property type="match status" value="1"/>
</dbReference>
<dbReference type="SMART" id="SM00065">
    <property type="entry name" value="GAF"/>
    <property type="match status" value="2"/>
</dbReference>
<organism evidence="10 11">
    <name type="scientific">Oceanimonas smirnovii</name>
    <dbReference type="NCBI Taxonomy" id="264574"/>
    <lineage>
        <taxon>Bacteria</taxon>
        <taxon>Pseudomonadati</taxon>
        <taxon>Pseudomonadota</taxon>
        <taxon>Gammaproteobacteria</taxon>
        <taxon>Aeromonadales</taxon>
        <taxon>Aeromonadaceae</taxon>
        <taxon>Oceanimonas</taxon>
    </lineage>
</organism>